<dbReference type="GO" id="GO:0046930">
    <property type="term" value="C:pore complex"/>
    <property type="evidence" value="ECO:0007669"/>
    <property type="project" value="UniProtKB-KW"/>
</dbReference>
<dbReference type="InterPro" id="IPR003192">
    <property type="entry name" value="Porin_LamB"/>
</dbReference>
<dbReference type="SUPFAM" id="SSF56935">
    <property type="entry name" value="Porins"/>
    <property type="match status" value="1"/>
</dbReference>
<dbReference type="GO" id="GO:0009279">
    <property type="term" value="C:cell outer membrane"/>
    <property type="evidence" value="ECO:0007669"/>
    <property type="project" value="UniProtKB-SubCell"/>
</dbReference>
<dbReference type="Proteomes" id="UP000029257">
    <property type="component" value="Unassembled WGS sequence"/>
</dbReference>
<keyword evidence="8" id="KW-0472">Membrane</keyword>
<dbReference type="GO" id="GO:0015144">
    <property type="term" value="F:carbohydrate transmembrane transporter activity"/>
    <property type="evidence" value="ECO:0007669"/>
    <property type="project" value="TreeGrafter"/>
</dbReference>
<protein>
    <submittedName>
        <fullName evidence="10">Porin</fullName>
    </submittedName>
</protein>
<organism evidence="10 12">
    <name type="scientific">Pectobacterium wasabiae</name>
    <dbReference type="NCBI Taxonomy" id="55208"/>
    <lineage>
        <taxon>Bacteria</taxon>
        <taxon>Pseudomonadati</taxon>
        <taxon>Pseudomonadota</taxon>
        <taxon>Gammaproteobacteria</taxon>
        <taxon>Enterobacterales</taxon>
        <taxon>Pectobacteriaceae</taxon>
        <taxon>Pectobacterium</taxon>
    </lineage>
</organism>
<evidence type="ECO:0000313" key="10">
    <source>
        <dbReference type="EMBL" id="KFX05538.1"/>
    </source>
</evidence>
<keyword evidence="4" id="KW-1134">Transmembrane beta strand</keyword>
<evidence type="ECO:0000256" key="6">
    <source>
        <dbReference type="ARBA" id="ARBA00023065"/>
    </source>
</evidence>
<gene>
    <name evidence="10" type="ORF">JV38_12665</name>
    <name evidence="11" type="ORF">KU73_00290</name>
</gene>
<keyword evidence="5" id="KW-0812">Transmembrane</keyword>
<comment type="similarity">
    <text evidence="2">Belongs to the porin LamB (TC 1.B.3) family.</text>
</comment>
<reference evidence="12 13" key="1">
    <citation type="submission" date="2014-08" db="EMBL/GenBank/DDBJ databases">
        <title>Genome sequences of NCPPB Pectobacterium isolates.</title>
        <authorList>
            <person name="Glover R.H."/>
            <person name="Sapp M."/>
            <person name="Elphinstone J."/>
        </authorList>
    </citation>
    <scope>NUCLEOTIDE SEQUENCE [LARGE SCALE GENOMIC DNA]</scope>
    <source>
        <strain evidence="10 12">NCPPB 3701</strain>
        <strain evidence="11 13">NCPPB3702</strain>
    </source>
</reference>
<dbReference type="EMBL" id="JQOH01000001">
    <property type="protein sequence ID" value="KGA30392.1"/>
    <property type="molecule type" value="Genomic_DNA"/>
</dbReference>
<dbReference type="GO" id="GO:0006811">
    <property type="term" value="P:monoatomic ion transport"/>
    <property type="evidence" value="ECO:0007669"/>
    <property type="project" value="UniProtKB-KW"/>
</dbReference>
<dbReference type="Proteomes" id="UP000029436">
    <property type="component" value="Unassembled WGS sequence"/>
</dbReference>
<dbReference type="AlphaFoldDB" id="A0AAW3EFA9"/>
<dbReference type="InterPro" id="IPR050286">
    <property type="entry name" value="G_neg_Bact_CarbUptk_Porin"/>
</dbReference>
<dbReference type="Pfam" id="PF02264">
    <property type="entry name" value="LamB"/>
    <property type="match status" value="1"/>
</dbReference>
<dbReference type="EMBL" id="JQHP01000006">
    <property type="protein sequence ID" value="KFX05538.1"/>
    <property type="molecule type" value="Genomic_DNA"/>
</dbReference>
<comment type="subcellular location">
    <subcellularLocation>
        <location evidence="1">Cell outer membrane</location>
        <topology evidence="1">Multi-pass membrane protein</topology>
    </subcellularLocation>
</comment>
<dbReference type="RefSeq" id="WP_005967042.1">
    <property type="nucleotide sequence ID" value="NZ_JQHP01000006.1"/>
</dbReference>
<evidence type="ECO:0000256" key="2">
    <source>
        <dbReference type="ARBA" id="ARBA00007055"/>
    </source>
</evidence>
<keyword evidence="6" id="KW-0406">Ion transport</keyword>
<dbReference type="PANTHER" id="PTHR38762:SF1">
    <property type="entry name" value="CRYPTIC OUTER MEMBRANE PORIN BGLH-RELATED"/>
    <property type="match status" value="1"/>
</dbReference>
<dbReference type="Gene3D" id="2.40.170.10">
    <property type="entry name" value="Porin, LamB type"/>
    <property type="match status" value="1"/>
</dbReference>
<evidence type="ECO:0000256" key="4">
    <source>
        <dbReference type="ARBA" id="ARBA00022452"/>
    </source>
</evidence>
<name>A0AAW3EFA9_9GAMM</name>
<keyword evidence="13" id="KW-1185">Reference proteome</keyword>
<evidence type="ECO:0000313" key="12">
    <source>
        <dbReference type="Proteomes" id="UP000029257"/>
    </source>
</evidence>
<evidence type="ECO:0000313" key="11">
    <source>
        <dbReference type="EMBL" id="KGA30392.1"/>
    </source>
</evidence>
<evidence type="ECO:0000256" key="1">
    <source>
        <dbReference type="ARBA" id="ARBA00004571"/>
    </source>
</evidence>
<evidence type="ECO:0000256" key="5">
    <source>
        <dbReference type="ARBA" id="ARBA00022692"/>
    </source>
</evidence>
<evidence type="ECO:0000256" key="7">
    <source>
        <dbReference type="ARBA" id="ARBA00023114"/>
    </source>
</evidence>
<keyword evidence="9" id="KW-0998">Cell outer membrane</keyword>
<evidence type="ECO:0000313" key="13">
    <source>
        <dbReference type="Proteomes" id="UP000029436"/>
    </source>
</evidence>
<dbReference type="PANTHER" id="PTHR38762">
    <property type="entry name" value="CRYPTIC OUTER MEMBRANE PORIN BGLH-RELATED"/>
    <property type="match status" value="1"/>
</dbReference>
<evidence type="ECO:0000256" key="8">
    <source>
        <dbReference type="ARBA" id="ARBA00023136"/>
    </source>
</evidence>
<evidence type="ECO:0000256" key="9">
    <source>
        <dbReference type="ARBA" id="ARBA00023237"/>
    </source>
</evidence>
<sequence length="532" mass="59821">MNKYNLKLIMLFFPLMVSTNLVYATPLIIEQRLEMLEKEFRANKQVLASTQQELAEYKKANKNFPSEIKPTSTKKMMVKDATTVVPKEIKEANVTDAVSLADISKYVKDDIGFSAIGYFRAGWGTSSNGGPKSWAIGSLGRFGNEYTNWFDFIARQRVYRDDVHEISAVLKIDGNVGQGQANAWFGDDSSNENKLQFQDLYITTKGYVPFAEGADFWVGRRALKAYELQMLDWKILRGSAGTGFGIEKLPVGPGTMDFAITREDLKVYSTACDIGTKCNDTSDTNTNQVELRYNNLPLGDNITLSFSGKYLAPNKTDTQKKGSNEQQYYDLKETWFAHALLKAKLPRGGFNDFALQAANNSIASNFSNYSDATASYGYGNFYYGDHTNGIAYRLISQGEIYLTDNVIMANAVVLSAGKDIFSPDTGAHSDFESIRAVVRPSYIWDTFNQTGVELGWFKQKNTDFNENSYTESGTKTTLFHAFKVGTSMLTSRPEIRFYGTWLHVLDNDIDRFTFPDRKKDQFTVGVQTEVLF</sequence>
<accession>A0AAW3EFA9</accession>
<keyword evidence="7" id="KW-0626">Porin</keyword>
<comment type="caution">
    <text evidence="10">The sequence shown here is derived from an EMBL/GenBank/DDBJ whole genome shotgun (WGS) entry which is preliminary data.</text>
</comment>
<dbReference type="GO" id="GO:0015288">
    <property type="term" value="F:porin activity"/>
    <property type="evidence" value="ECO:0007669"/>
    <property type="project" value="UniProtKB-KW"/>
</dbReference>
<evidence type="ECO:0000256" key="3">
    <source>
        <dbReference type="ARBA" id="ARBA00022448"/>
    </source>
</evidence>
<dbReference type="InterPro" id="IPR036998">
    <property type="entry name" value="Porin_LamB_sf"/>
</dbReference>
<dbReference type="CDD" id="cd01346">
    <property type="entry name" value="Maltoporin-like"/>
    <property type="match status" value="1"/>
</dbReference>
<dbReference type="GO" id="GO:0015774">
    <property type="term" value="P:polysaccharide transport"/>
    <property type="evidence" value="ECO:0007669"/>
    <property type="project" value="TreeGrafter"/>
</dbReference>
<keyword evidence="3" id="KW-0813">Transport</keyword>
<proteinExistence type="inferred from homology"/>